<accession>A0A6N9YMF4</accession>
<evidence type="ECO:0000313" key="2">
    <source>
        <dbReference type="EMBL" id="NED96173.1"/>
    </source>
</evidence>
<comment type="caution">
    <text evidence="2">The sequence shown here is derived from an EMBL/GenBank/DDBJ whole genome shotgun (WGS) entry which is preliminary data.</text>
</comment>
<feature type="chain" id="PRO_5026866133" description="Secreted protein" evidence="1">
    <location>
        <begin position="37"/>
        <end position="392"/>
    </location>
</feature>
<evidence type="ECO:0000256" key="1">
    <source>
        <dbReference type="SAM" id="SignalP"/>
    </source>
</evidence>
<keyword evidence="1" id="KW-0732">Signal</keyword>
<protein>
    <recommendedName>
        <fullName evidence="4">Secreted protein</fullName>
    </recommendedName>
</protein>
<feature type="signal peptide" evidence="1">
    <location>
        <begin position="1"/>
        <end position="36"/>
    </location>
</feature>
<evidence type="ECO:0000313" key="3">
    <source>
        <dbReference type="Proteomes" id="UP000469185"/>
    </source>
</evidence>
<dbReference type="RefSeq" id="WP_163818955.1">
    <property type="nucleotide sequence ID" value="NZ_JAAGOB010000006.1"/>
</dbReference>
<dbReference type="AlphaFoldDB" id="A0A6N9YMF4"/>
<keyword evidence="3" id="KW-1185">Reference proteome</keyword>
<gene>
    <name evidence="2" type="ORF">G1H11_12720</name>
</gene>
<evidence type="ECO:0008006" key="4">
    <source>
        <dbReference type="Google" id="ProtNLM"/>
    </source>
</evidence>
<reference evidence="2 3" key="1">
    <citation type="submission" date="2020-02" db="EMBL/GenBank/DDBJ databases">
        <authorList>
            <person name="Li X.-J."/>
            <person name="Feng X.-M."/>
        </authorList>
    </citation>
    <scope>NUCLEOTIDE SEQUENCE [LARGE SCALE GENOMIC DNA]</scope>
    <source>
        <strain evidence="2 3">CGMCC 4.7225</strain>
    </source>
</reference>
<organism evidence="2 3">
    <name type="scientific">Phytoactinopolyspora alkaliphila</name>
    <dbReference type="NCBI Taxonomy" id="1783498"/>
    <lineage>
        <taxon>Bacteria</taxon>
        <taxon>Bacillati</taxon>
        <taxon>Actinomycetota</taxon>
        <taxon>Actinomycetes</taxon>
        <taxon>Jiangellales</taxon>
        <taxon>Jiangellaceae</taxon>
        <taxon>Phytoactinopolyspora</taxon>
    </lineage>
</organism>
<dbReference type="EMBL" id="JAAGOB010000006">
    <property type="protein sequence ID" value="NED96173.1"/>
    <property type="molecule type" value="Genomic_DNA"/>
</dbReference>
<sequence length="392" mass="43185">MTLARPLSRLHLAIIAAGVALLVAALLAAPAQHAHANPNPSDIRLQHTPTDPALLQGLRDQLGTVTFSQVLDSANRTARACSPAVTYRVASFCWDSGDSSVSYWMPQGITTTGDATANGQWEGRRALLSAWYDKDSGRNMGVRISIVDMANRSTPSYRHILLVEPRWTNGQPSFGAVNAHAGGIVWYGDKLYVNNTFSGIRVFDMNDLMRVSTGDNTRIGRQPDGSYHAHNYLYVLPQEARYTPSTTGGVERFRYSQTSLDRTTSPHSLLVSEYGNPGTDTRMARFNLNQSTNLIAADADGYARADWAYTVGIRGMQGATSVNGKFHIHRSNGSSTRGDVFIWRPGSFATQHTGAVPIGPEDVTYWPQYGEIWSQTEYPNLRYVYASRESSW</sequence>
<dbReference type="Proteomes" id="UP000469185">
    <property type="component" value="Unassembled WGS sequence"/>
</dbReference>
<name>A0A6N9YMF4_9ACTN</name>
<proteinExistence type="predicted"/>